<dbReference type="PROSITE" id="PS51257">
    <property type="entry name" value="PROKAR_LIPOPROTEIN"/>
    <property type="match status" value="1"/>
</dbReference>
<dbReference type="Gene3D" id="3.40.190.10">
    <property type="entry name" value="Periplasmic binding protein-like II"/>
    <property type="match status" value="1"/>
</dbReference>
<name>A0A0G9MBT2_BIFAD</name>
<feature type="signal peptide" evidence="1">
    <location>
        <begin position="1"/>
        <end position="26"/>
    </location>
</feature>
<protein>
    <submittedName>
        <fullName evidence="2 3">ABC transporter substrate-binding protein</fullName>
    </submittedName>
</protein>
<dbReference type="PANTHER" id="PTHR43649:SF12">
    <property type="entry name" value="DIACETYLCHITOBIOSE BINDING PROTEIN DASA"/>
    <property type="match status" value="1"/>
</dbReference>
<accession>A0A0G9MBT2</accession>
<evidence type="ECO:0000313" key="2">
    <source>
        <dbReference type="EMBL" id="KAB6032058.1"/>
    </source>
</evidence>
<proteinExistence type="predicted"/>
<evidence type="ECO:0000313" key="4">
    <source>
        <dbReference type="Proteomes" id="UP000193377"/>
    </source>
</evidence>
<comment type="caution">
    <text evidence="2">The sequence shown here is derived from an EMBL/GenBank/DDBJ whole genome shotgun (WGS) entry which is preliminary data.</text>
</comment>
<dbReference type="RefSeq" id="WP_046999155.1">
    <property type="nucleotide sequence ID" value="NZ_JADMRD010000003.1"/>
</dbReference>
<feature type="chain" id="PRO_5042678984" evidence="1">
    <location>
        <begin position="27"/>
        <end position="417"/>
    </location>
</feature>
<sequence length="417" mass="45353">MNINMKRNALRLVAGIAAVATLAGTAACGSSNSSSSSSDNTLTVSYWDDEMQPIKDFIKANPDIKVKQVRVPGDDYNTKLNQMIVGGDAPDVMLVQEADYVRFAKNGVLMKLDDKLNDLGIDKSDFQPAVTDIANQVDGYYGFPQGFATEIMYYNKDMFDAAGVSYPTDDWTWDDYTAAAEKLTKADGSQYGSDSPTFNGVWYSLIGAAGDKVVDNGKLSFGNGLKKALEFQKNLVDNKWQPQPASGSKVSDMFAAGKAAMTMGGTWLVSSYKDVDFKWDIATIPTAPGAKKYNSLHTSFWTINAKTKHSAAAEKLVKFLMSKEGQKSMSQSLGNTPAFQSMMADGYYKVQGKNGPSNWDSLEASAKEAKLGYTLVSSTPTFNLYDQFNAYVLGQTTLNEVTGTQVDKANKEITDAQ</sequence>
<dbReference type="CDD" id="cd13585">
    <property type="entry name" value="PBP2_TMBP_like"/>
    <property type="match status" value="1"/>
</dbReference>
<keyword evidence="1" id="KW-0732">Signal</keyword>
<dbReference type="SUPFAM" id="SSF53850">
    <property type="entry name" value="Periplasmic binding protein-like II"/>
    <property type="match status" value="1"/>
</dbReference>
<dbReference type="EMBL" id="WDFR01000001">
    <property type="protein sequence ID" value="KAB6032058.1"/>
    <property type="molecule type" value="Genomic_DNA"/>
</dbReference>
<dbReference type="AlphaFoldDB" id="A0A0G9MBT2"/>
<evidence type="ECO:0000313" key="3">
    <source>
        <dbReference type="EMBL" id="OSG87558.1"/>
    </source>
</evidence>
<dbReference type="Proteomes" id="UP000193377">
    <property type="component" value="Unassembled WGS sequence"/>
</dbReference>
<dbReference type="Proteomes" id="UP000470926">
    <property type="component" value="Unassembled WGS sequence"/>
</dbReference>
<dbReference type="EMBL" id="LNKD01000001">
    <property type="protein sequence ID" value="OSG87558.1"/>
    <property type="molecule type" value="Genomic_DNA"/>
</dbReference>
<dbReference type="Pfam" id="PF13416">
    <property type="entry name" value="SBP_bac_8"/>
    <property type="match status" value="1"/>
</dbReference>
<dbReference type="InterPro" id="IPR006059">
    <property type="entry name" value="SBP"/>
</dbReference>
<reference evidence="3 4" key="1">
    <citation type="journal article" date="2016" name="Sci. Rep.">
        <title>Evaluation of genetic diversity among strains of the human gut commensal Bifidobacterium adolescentis.</title>
        <authorList>
            <person name="Duranti S."/>
            <person name="Milani C."/>
            <person name="Lugli G.A."/>
            <person name="Mancabelli L."/>
            <person name="Turroni F."/>
            <person name="Ferrario C."/>
            <person name="Mangifesta M."/>
            <person name="Viappiani A."/>
            <person name="Sanchez B."/>
            <person name="Margolles A."/>
            <person name="van Sinderen D."/>
            <person name="Ventura M."/>
        </authorList>
    </citation>
    <scope>NUCLEOTIDE SEQUENCE [LARGE SCALE GENOMIC DNA]</scope>
    <source>
        <strain evidence="3 4">487B</strain>
    </source>
</reference>
<gene>
    <name evidence="3" type="ORF">B0487_0476</name>
    <name evidence="2" type="ORF">GA542_02440</name>
</gene>
<evidence type="ECO:0000313" key="5">
    <source>
        <dbReference type="Proteomes" id="UP000470926"/>
    </source>
</evidence>
<dbReference type="PANTHER" id="PTHR43649">
    <property type="entry name" value="ARABINOSE-BINDING PROTEIN-RELATED"/>
    <property type="match status" value="1"/>
</dbReference>
<evidence type="ECO:0000256" key="1">
    <source>
        <dbReference type="SAM" id="SignalP"/>
    </source>
</evidence>
<reference evidence="2 5" key="2">
    <citation type="journal article" date="2019" name="Nat. Med.">
        <title>A library of human gut bacterial isolates paired with longitudinal multiomics data enables mechanistic microbiome research.</title>
        <authorList>
            <person name="Poyet M."/>
            <person name="Groussin M."/>
            <person name="Gibbons S.M."/>
            <person name="Avila-Pacheco J."/>
            <person name="Jiang X."/>
            <person name="Kearney S.M."/>
            <person name="Perrotta A.R."/>
            <person name="Berdy B."/>
            <person name="Zhao S."/>
            <person name="Lieberman T.D."/>
            <person name="Swanson P.K."/>
            <person name="Smith M."/>
            <person name="Roesemann S."/>
            <person name="Alexander J.E."/>
            <person name="Rich S.A."/>
            <person name="Livny J."/>
            <person name="Vlamakis H."/>
            <person name="Clish C."/>
            <person name="Bullock K."/>
            <person name="Deik A."/>
            <person name="Scott J."/>
            <person name="Pierce K.A."/>
            <person name="Xavier R.J."/>
            <person name="Alm E.J."/>
        </authorList>
    </citation>
    <scope>NUCLEOTIDE SEQUENCE [LARGE SCALE GENOMIC DNA]</scope>
    <source>
        <strain evidence="2 5">BIOML-A26</strain>
    </source>
</reference>
<dbReference type="InterPro" id="IPR050490">
    <property type="entry name" value="Bact_solute-bd_prot1"/>
</dbReference>
<organism evidence="2 5">
    <name type="scientific">Bifidobacterium adolescentis</name>
    <dbReference type="NCBI Taxonomy" id="1680"/>
    <lineage>
        <taxon>Bacteria</taxon>
        <taxon>Bacillati</taxon>
        <taxon>Actinomycetota</taxon>
        <taxon>Actinomycetes</taxon>
        <taxon>Bifidobacteriales</taxon>
        <taxon>Bifidobacteriaceae</taxon>
        <taxon>Bifidobacterium</taxon>
    </lineage>
</organism>